<dbReference type="PANTHER" id="PTHR30055">
    <property type="entry name" value="HTH-TYPE TRANSCRIPTIONAL REGULATOR RUTR"/>
    <property type="match status" value="1"/>
</dbReference>
<dbReference type="SUPFAM" id="SSF46689">
    <property type="entry name" value="Homeodomain-like"/>
    <property type="match status" value="1"/>
</dbReference>
<reference evidence="6 7" key="1">
    <citation type="journal article" date="2018" name="Int. J. Syst. Evol. Microbiol.">
        <title>Glycomyces paridis sp. nov., isolated from the medicinal plant Paris polyphylla.</title>
        <authorList>
            <person name="Fang X.M."/>
            <person name="Bai J.L."/>
            <person name="Su J."/>
            <person name="Zhao L.L."/>
            <person name="Liu H.Y."/>
            <person name="Ma B.P."/>
            <person name="Zhang Y.Q."/>
            <person name="Yu L.Y."/>
        </authorList>
    </citation>
    <scope>NUCLEOTIDE SEQUENCE [LARGE SCALE GENOMIC DNA]</scope>
    <source>
        <strain evidence="6 7">CPCC 204357</strain>
    </source>
</reference>
<evidence type="ECO:0000256" key="3">
    <source>
        <dbReference type="ARBA" id="ARBA00023163"/>
    </source>
</evidence>
<keyword evidence="2 4" id="KW-0238">DNA-binding</keyword>
<dbReference type="GO" id="GO:0000976">
    <property type="term" value="F:transcription cis-regulatory region binding"/>
    <property type="evidence" value="ECO:0007669"/>
    <property type="project" value="TreeGrafter"/>
</dbReference>
<comment type="caution">
    <text evidence="6">The sequence shown here is derived from an EMBL/GenBank/DDBJ whole genome shotgun (WGS) entry which is preliminary data.</text>
</comment>
<dbReference type="RefSeq" id="WP_136532376.1">
    <property type="nucleotide sequence ID" value="NZ_STGX01000026.1"/>
</dbReference>
<dbReference type="InterPro" id="IPR050109">
    <property type="entry name" value="HTH-type_TetR-like_transc_reg"/>
</dbReference>
<dbReference type="GO" id="GO:0003700">
    <property type="term" value="F:DNA-binding transcription factor activity"/>
    <property type="evidence" value="ECO:0007669"/>
    <property type="project" value="TreeGrafter"/>
</dbReference>
<name>A0A4S8NVQ5_9ACTN</name>
<dbReference type="PRINTS" id="PR00455">
    <property type="entry name" value="HTHTETR"/>
</dbReference>
<dbReference type="Gene3D" id="1.10.357.10">
    <property type="entry name" value="Tetracycline Repressor, domain 2"/>
    <property type="match status" value="1"/>
</dbReference>
<feature type="DNA-binding region" description="H-T-H motif" evidence="4">
    <location>
        <begin position="40"/>
        <end position="59"/>
    </location>
</feature>
<dbReference type="InterPro" id="IPR009057">
    <property type="entry name" value="Homeodomain-like_sf"/>
</dbReference>
<proteinExistence type="predicted"/>
<dbReference type="AlphaFoldDB" id="A0A4S8NVQ5"/>
<keyword evidence="3" id="KW-0804">Transcription</keyword>
<evidence type="ECO:0000313" key="6">
    <source>
        <dbReference type="EMBL" id="THV21723.1"/>
    </source>
</evidence>
<dbReference type="InterPro" id="IPR001647">
    <property type="entry name" value="HTH_TetR"/>
</dbReference>
<dbReference type="Proteomes" id="UP000305792">
    <property type="component" value="Unassembled WGS sequence"/>
</dbReference>
<evidence type="ECO:0000259" key="5">
    <source>
        <dbReference type="PROSITE" id="PS50977"/>
    </source>
</evidence>
<dbReference type="PANTHER" id="PTHR30055:SF234">
    <property type="entry name" value="HTH-TYPE TRANSCRIPTIONAL REGULATOR BETI"/>
    <property type="match status" value="1"/>
</dbReference>
<keyword evidence="1" id="KW-0805">Transcription regulation</keyword>
<sequence length="211" mass="22466">MSVAPDEPVDRRAALKAKSRKAILDAAASLMEERRSTDFSVDELAAAADVSRRTVFNHFGSLEDVVTAVSGEMLGEVVDRMTAQAADAAREAETVLGDLVATAAAGQLVPTVVDLFDILGGDLADPSHREAVLMQRAFNLFTERITAAMVRRHPDADALAVELLVAAFCGGILGFVHRWIAETGAADTPASRRAWDDLIARLTAVLREPGA</sequence>
<dbReference type="PROSITE" id="PS50977">
    <property type="entry name" value="HTH_TETR_2"/>
    <property type="match status" value="1"/>
</dbReference>
<dbReference type="Pfam" id="PF00440">
    <property type="entry name" value="TetR_N"/>
    <property type="match status" value="1"/>
</dbReference>
<feature type="domain" description="HTH tetR-type" evidence="5">
    <location>
        <begin position="17"/>
        <end position="77"/>
    </location>
</feature>
<dbReference type="OrthoDB" id="8688418at2"/>
<evidence type="ECO:0000256" key="4">
    <source>
        <dbReference type="PROSITE-ProRule" id="PRU00335"/>
    </source>
</evidence>
<evidence type="ECO:0000256" key="2">
    <source>
        <dbReference type="ARBA" id="ARBA00023125"/>
    </source>
</evidence>
<accession>A0A4S8NVQ5</accession>
<dbReference type="EMBL" id="STGX01000026">
    <property type="protein sequence ID" value="THV21723.1"/>
    <property type="molecule type" value="Genomic_DNA"/>
</dbReference>
<evidence type="ECO:0000313" key="7">
    <source>
        <dbReference type="Proteomes" id="UP000305792"/>
    </source>
</evidence>
<keyword evidence="7" id="KW-1185">Reference proteome</keyword>
<organism evidence="6 7">
    <name type="scientific">Glycomyces paridis</name>
    <dbReference type="NCBI Taxonomy" id="2126555"/>
    <lineage>
        <taxon>Bacteria</taxon>
        <taxon>Bacillati</taxon>
        <taxon>Actinomycetota</taxon>
        <taxon>Actinomycetes</taxon>
        <taxon>Glycomycetales</taxon>
        <taxon>Glycomycetaceae</taxon>
        <taxon>Glycomyces</taxon>
    </lineage>
</organism>
<protein>
    <submittedName>
        <fullName evidence="6">TetR/AcrR family transcriptional regulator</fullName>
    </submittedName>
</protein>
<evidence type="ECO:0000256" key="1">
    <source>
        <dbReference type="ARBA" id="ARBA00023015"/>
    </source>
</evidence>
<gene>
    <name evidence="6" type="ORF">E9998_24510</name>
</gene>